<dbReference type="Proteomes" id="UP001156398">
    <property type="component" value="Unassembled WGS sequence"/>
</dbReference>
<comment type="caution">
    <text evidence="1">The sequence shown here is derived from an EMBL/GenBank/DDBJ whole genome shotgun (WGS) entry which is preliminary data.</text>
</comment>
<sequence length="143" mass="16024">MSTTEIENPSQLVTGEDWLPQGIHPYLEQIPAEQSHIPPLPTPLLRLKGKQKILRRPLLFPTVQGIPEAGVSLLLRGITASNPCRKDIFWKLIQVEVSVPGNLYSGSDEPSNATGKEFHLFPPPDFHIKHCQRTRGRRHGTNP</sequence>
<name>A0ABT6VZT4_9ACTN</name>
<gene>
    <name evidence="1" type="ORF">POF43_011075</name>
</gene>
<keyword evidence="2" id="KW-1185">Reference proteome</keyword>
<accession>A0ABT6VZT4</accession>
<protein>
    <submittedName>
        <fullName evidence="1">Uncharacterized protein</fullName>
    </submittedName>
</protein>
<dbReference type="RefSeq" id="WP_271324642.1">
    <property type="nucleotide sequence ID" value="NZ_JAAGKO020000012.1"/>
</dbReference>
<evidence type="ECO:0000313" key="2">
    <source>
        <dbReference type="Proteomes" id="UP001156398"/>
    </source>
</evidence>
<reference evidence="1 2" key="1">
    <citation type="submission" date="2023-05" db="EMBL/GenBank/DDBJ databases">
        <title>Streptantibioticus silvisoli sp. nov., acidotolerant actinomycetes 1 from pine litter.</title>
        <authorList>
            <person name="Swiecimska M."/>
            <person name="Golinska P."/>
            <person name="Sangal V."/>
            <person name="Wachnowicz B."/>
            <person name="Goodfellow M."/>
        </authorList>
    </citation>
    <scope>NUCLEOTIDE SEQUENCE [LARGE SCALE GENOMIC DNA]</scope>
    <source>
        <strain evidence="1 2">SL54</strain>
    </source>
</reference>
<proteinExistence type="predicted"/>
<organism evidence="1 2">
    <name type="scientific">Streptantibioticus silvisoli</name>
    <dbReference type="NCBI Taxonomy" id="2705255"/>
    <lineage>
        <taxon>Bacteria</taxon>
        <taxon>Bacillati</taxon>
        <taxon>Actinomycetota</taxon>
        <taxon>Actinomycetes</taxon>
        <taxon>Kitasatosporales</taxon>
        <taxon>Streptomycetaceae</taxon>
        <taxon>Streptantibioticus</taxon>
    </lineage>
</organism>
<evidence type="ECO:0000313" key="1">
    <source>
        <dbReference type="EMBL" id="MDI5963242.1"/>
    </source>
</evidence>
<dbReference type="EMBL" id="JAAGKO020000012">
    <property type="protein sequence ID" value="MDI5963242.1"/>
    <property type="molecule type" value="Genomic_DNA"/>
</dbReference>